<feature type="region of interest" description="Disordered" evidence="2">
    <location>
        <begin position="169"/>
        <end position="189"/>
    </location>
</feature>
<feature type="compositionally biased region" description="Low complexity" evidence="2">
    <location>
        <begin position="17"/>
        <end position="26"/>
    </location>
</feature>
<dbReference type="SUPFAM" id="SSF55418">
    <property type="entry name" value="eIF4e-like"/>
    <property type="match status" value="1"/>
</dbReference>
<dbReference type="RefSeq" id="WP_386421262.1">
    <property type="nucleotide sequence ID" value="NZ_JBHSPU010000064.1"/>
</dbReference>
<dbReference type="EMBL" id="JBHSPU010000064">
    <property type="protein sequence ID" value="MFC5919139.1"/>
    <property type="molecule type" value="Genomic_DNA"/>
</dbReference>
<gene>
    <name evidence="3" type="ORF">ACFP1B_37735</name>
</gene>
<evidence type="ECO:0000313" key="4">
    <source>
        <dbReference type="Proteomes" id="UP001596200"/>
    </source>
</evidence>
<keyword evidence="4" id="KW-1185">Reference proteome</keyword>
<accession>A0ABW1GW95</accession>
<dbReference type="Pfam" id="PF08939">
    <property type="entry name" value="Bles03"/>
    <property type="match status" value="1"/>
</dbReference>
<name>A0ABW1GW95_9ACTN</name>
<dbReference type="PANTHER" id="PTHR31977">
    <property type="entry name" value="UPF0696 PROTEIN C11ORF68"/>
    <property type="match status" value="1"/>
</dbReference>
<evidence type="ECO:0000256" key="2">
    <source>
        <dbReference type="SAM" id="MobiDB-lite"/>
    </source>
</evidence>
<keyword evidence="3" id="KW-0456">Lyase</keyword>
<feature type="region of interest" description="Disordered" evidence="2">
    <location>
        <begin position="1"/>
        <end position="26"/>
    </location>
</feature>
<comment type="caution">
    <text evidence="3">The sequence shown here is derived from an EMBL/GenBank/DDBJ whole genome shotgun (WGS) entry which is preliminary data.</text>
</comment>
<organism evidence="3 4">
    <name type="scientific">Streptomyces pulveraceus</name>
    <dbReference type="NCBI Taxonomy" id="68258"/>
    <lineage>
        <taxon>Bacteria</taxon>
        <taxon>Bacillati</taxon>
        <taxon>Actinomycetota</taxon>
        <taxon>Actinomycetes</taxon>
        <taxon>Kitasatosporales</taxon>
        <taxon>Streptomycetaceae</taxon>
        <taxon>Streptomyces</taxon>
    </lineage>
</organism>
<protein>
    <submittedName>
        <fullName evidence="3">Phosphothreonine lyase domain-containing protein</fullName>
    </submittedName>
</protein>
<dbReference type="GO" id="GO:0016829">
    <property type="term" value="F:lyase activity"/>
    <property type="evidence" value="ECO:0007669"/>
    <property type="project" value="UniProtKB-KW"/>
</dbReference>
<dbReference type="PANTHER" id="PTHR31977:SF1">
    <property type="entry name" value="UPF0696 PROTEIN C11ORF68"/>
    <property type="match status" value="1"/>
</dbReference>
<feature type="compositionally biased region" description="Basic residues" evidence="2">
    <location>
        <begin position="178"/>
        <end position="189"/>
    </location>
</feature>
<comment type="similarity">
    <text evidence="1">Belongs to the UPF0696 family.</text>
</comment>
<proteinExistence type="inferred from homology"/>
<dbReference type="Gene3D" id="3.30.760.10">
    <property type="entry name" value="RNA Cap, Translation Initiation Factor Eif4e"/>
    <property type="match status" value="1"/>
</dbReference>
<dbReference type="Proteomes" id="UP001596200">
    <property type="component" value="Unassembled WGS sequence"/>
</dbReference>
<dbReference type="InterPro" id="IPR015034">
    <property type="entry name" value="Bles03"/>
</dbReference>
<evidence type="ECO:0000256" key="1">
    <source>
        <dbReference type="ARBA" id="ARBA00010568"/>
    </source>
</evidence>
<dbReference type="InterPro" id="IPR023398">
    <property type="entry name" value="TIF_eIF4e-like"/>
</dbReference>
<evidence type="ECO:0000313" key="3">
    <source>
        <dbReference type="EMBL" id="MFC5919139.1"/>
    </source>
</evidence>
<sequence length="189" mass="20887">MNAKTAPSAQPEPPTSTTPSRETTDPWLWAAAPDAPLTEDDHPFSGKWIWFTPISLLDASWTTIRAATQDGLLGYRSKAGTLINTRPKSDDTRRPICIYTRDWRDIDDVQRALTNLRALGIVDVLLYKTDSDTLNGRYGTGASTFVAPAAKQKLVIPKRTREALEHHYAARAQARAAATRRKASAPKDT</sequence>
<reference evidence="4" key="1">
    <citation type="journal article" date="2019" name="Int. J. Syst. Evol. Microbiol.">
        <title>The Global Catalogue of Microorganisms (GCM) 10K type strain sequencing project: providing services to taxonomists for standard genome sequencing and annotation.</title>
        <authorList>
            <consortium name="The Broad Institute Genomics Platform"/>
            <consortium name="The Broad Institute Genome Sequencing Center for Infectious Disease"/>
            <person name="Wu L."/>
            <person name="Ma J."/>
        </authorList>
    </citation>
    <scope>NUCLEOTIDE SEQUENCE [LARGE SCALE GENOMIC DNA]</scope>
    <source>
        <strain evidence="4">JCM 4147</strain>
    </source>
</reference>